<feature type="region of interest" description="Disordered" evidence="1">
    <location>
        <begin position="1"/>
        <end position="101"/>
    </location>
</feature>
<sequence length="344" mass="38681">MEPDKSISEHSTSISAQMPRQVEANDPPSPTTPFSARLTSKSSQLKPTPKVPLSISEASESTPELDTDDLLTSCESCSECPLAPSPPSSEPPELLHALPPPELYQRLHEHGVGTVLRERRRQARDVWKQAVASMPQPSPKSEPMIGYIYRFADQDPNKVPRRRTVEYDLVKDPKTPHAAPQIRNVRKYVPNAVRAPDPAPSLDPALPPSPAPLLSWTFDPCSTEFELETHAGYKQSDLRYLIPLKHGADAGPVDQIQRALKLTFADFILRSGEPYPSDLANAYKYESYAAQYHRLQERFEALWKGPGDAPDLYSLEGWTRDWEWWLEDDVRGMELEAYVAENLC</sequence>
<dbReference type="EMBL" id="JBEFKJ010000029">
    <property type="protein sequence ID" value="KAL2038873.1"/>
    <property type="molecule type" value="Genomic_DNA"/>
</dbReference>
<gene>
    <name evidence="2" type="ORF">N7G274_008395</name>
</gene>
<dbReference type="Proteomes" id="UP001590950">
    <property type="component" value="Unassembled WGS sequence"/>
</dbReference>
<evidence type="ECO:0000313" key="3">
    <source>
        <dbReference type="Proteomes" id="UP001590950"/>
    </source>
</evidence>
<feature type="compositionally biased region" description="Polar residues" evidence="1">
    <location>
        <begin position="32"/>
        <end position="46"/>
    </location>
</feature>
<reference evidence="2 3" key="1">
    <citation type="submission" date="2024-09" db="EMBL/GenBank/DDBJ databases">
        <title>Rethinking Asexuality: The Enigmatic Case of Functional Sexual Genes in Lepraria (Stereocaulaceae).</title>
        <authorList>
            <person name="Doellman M."/>
            <person name="Sun Y."/>
            <person name="Barcenas-Pena A."/>
            <person name="Lumbsch H.T."/>
            <person name="Grewe F."/>
        </authorList>
    </citation>
    <scope>NUCLEOTIDE SEQUENCE [LARGE SCALE GENOMIC DNA]</scope>
    <source>
        <strain evidence="2 3">Mercado 3170</strain>
    </source>
</reference>
<comment type="caution">
    <text evidence="2">The sequence shown here is derived from an EMBL/GenBank/DDBJ whole genome shotgun (WGS) entry which is preliminary data.</text>
</comment>
<keyword evidence="3" id="KW-1185">Reference proteome</keyword>
<evidence type="ECO:0000256" key="1">
    <source>
        <dbReference type="SAM" id="MobiDB-lite"/>
    </source>
</evidence>
<feature type="compositionally biased region" description="Polar residues" evidence="1">
    <location>
        <begin position="9"/>
        <end position="18"/>
    </location>
</feature>
<organism evidence="2 3">
    <name type="scientific">Stereocaulon virgatum</name>
    <dbReference type="NCBI Taxonomy" id="373712"/>
    <lineage>
        <taxon>Eukaryota</taxon>
        <taxon>Fungi</taxon>
        <taxon>Dikarya</taxon>
        <taxon>Ascomycota</taxon>
        <taxon>Pezizomycotina</taxon>
        <taxon>Lecanoromycetes</taxon>
        <taxon>OSLEUM clade</taxon>
        <taxon>Lecanoromycetidae</taxon>
        <taxon>Lecanorales</taxon>
        <taxon>Lecanorineae</taxon>
        <taxon>Stereocaulaceae</taxon>
        <taxon>Stereocaulon</taxon>
    </lineage>
</organism>
<accession>A0ABR4A6A1</accession>
<proteinExistence type="predicted"/>
<evidence type="ECO:0000313" key="2">
    <source>
        <dbReference type="EMBL" id="KAL2038873.1"/>
    </source>
</evidence>
<name>A0ABR4A6A1_9LECA</name>
<feature type="compositionally biased region" description="Low complexity" evidence="1">
    <location>
        <begin position="73"/>
        <end position="82"/>
    </location>
</feature>
<protein>
    <submittedName>
        <fullName evidence="2">Uncharacterized protein</fullName>
    </submittedName>
</protein>